<dbReference type="GO" id="GO:0004521">
    <property type="term" value="F:RNA endonuclease activity"/>
    <property type="evidence" value="ECO:0007669"/>
    <property type="project" value="InterPro"/>
</dbReference>
<dbReference type="CDD" id="cd09725">
    <property type="entry name" value="Cas2_I_II_III"/>
    <property type="match status" value="1"/>
</dbReference>
<dbReference type="InterPro" id="IPR021127">
    <property type="entry name" value="CRISPR_associated_Cas2"/>
</dbReference>
<dbReference type="InterPro" id="IPR019199">
    <property type="entry name" value="Virulence_VapD/CRISPR_Cas2"/>
</dbReference>
<dbReference type="Proteomes" id="UP000032047">
    <property type="component" value="Unassembled WGS sequence"/>
</dbReference>
<comment type="cofactor">
    <cofactor evidence="1 9">
        <name>Mg(2+)</name>
        <dbReference type="ChEBI" id="CHEBI:18420"/>
    </cofactor>
</comment>
<gene>
    <name evidence="9" type="primary">cas2</name>
    <name evidence="10" type="ORF">JV16_00644</name>
</gene>
<keyword evidence="8 9" id="KW-0051">Antiviral defense</keyword>
<evidence type="ECO:0000256" key="9">
    <source>
        <dbReference type="HAMAP-Rule" id="MF_01471"/>
    </source>
</evidence>
<dbReference type="AlphaFoldDB" id="A0A0D0HS42"/>
<comment type="subunit">
    <text evidence="9">Homodimer, forms a heterotetramer with a Cas1 homodimer.</text>
</comment>
<dbReference type="PANTHER" id="PTHR34405">
    <property type="entry name" value="CRISPR-ASSOCIATED ENDORIBONUCLEASE CAS2"/>
    <property type="match status" value="1"/>
</dbReference>
<keyword evidence="7 9" id="KW-0460">Magnesium</keyword>
<evidence type="ECO:0000256" key="6">
    <source>
        <dbReference type="ARBA" id="ARBA00022801"/>
    </source>
</evidence>
<evidence type="ECO:0000256" key="8">
    <source>
        <dbReference type="ARBA" id="ARBA00023118"/>
    </source>
</evidence>
<evidence type="ECO:0000313" key="11">
    <source>
        <dbReference type="Proteomes" id="UP000032047"/>
    </source>
</evidence>
<dbReference type="GO" id="GO:0043571">
    <property type="term" value="P:maintenance of CRISPR repeat elements"/>
    <property type="evidence" value="ECO:0007669"/>
    <property type="project" value="UniProtKB-UniRule"/>
</dbReference>
<dbReference type="HAMAP" id="MF_01471">
    <property type="entry name" value="Cas2"/>
    <property type="match status" value="1"/>
</dbReference>
<evidence type="ECO:0000256" key="2">
    <source>
        <dbReference type="ARBA" id="ARBA00009959"/>
    </source>
</evidence>
<dbReference type="GO" id="GO:0016787">
    <property type="term" value="F:hydrolase activity"/>
    <property type="evidence" value="ECO:0007669"/>
    <property type="project" value="UniProtKB-KW"/>
</dbReference>
<comment type="caution">
    <text evidence="10">The sequence shown here is derived from an EMBL/GenBank/DDBJ whole genome shotgun (WGS) entry which is preliminary data.</text>
</comment>
<proteinExistence type="inferred from homology"/>
<keyword evidence="3 9" id="KW-0540">Nuclease</keyword>
<evidence type="ECO:0000256" key="1">
    <source>
        <dbReference type="ARBA" id="ARBA00001946"/>
    </source>
</evidence>
<dbReference type="GO" id="GO:0051607">
    <property type="term" value="P:defense response to virus"/>
    <property type="evidence" value="ECO:0007669"/>
    <property type="project" value="UniProtKB-UniRule"/>
</dbReference>
<organism evidence="10 11">
    <name type="scientific">Anoxybacillus ayderensis</name>
    <dbReference type="NCBI Taxonomy" id="265546"/>
    <lineage>
        <taxon>Bacteria</taxon>
        <taxon>Bacillati</taxon>
        <taxon>Bacillota</taxon>
        <taxon>Bacilli</taxon>
        <taxon>Bacillales</taxon>
        <taxon>Anoxybacillaceae</taxon>
        <taxon>Anoxybacillus</taxon>
    </lineage>
</organism>
<reference evidence="10 11" key="1">
    <citation type="submission" date="2015-01" db="EMBL/GenBank/DDBJ databases">
        <title>Genome sequence of Anoxybacillus ayderensis strain AB04.</title>
        <authorList>
            <person name="Belduz A.O."/>
            <person name="Canakci S."/>
            <person name="Chan K.-G."/>
            <person name="Kahar U.M."/>
            <person name="Yaakob A.S."/>
            <person name="Chan C.S."/>
            <person name="Goh K.M."/>
        </authorList>
    </citation>
    <scope>NUCLEOTIDE SEQUENCE [LARGE SCALE GENOMIC DNA]</scope>
    <source>
        <strain evidence="10 11">AB04</strain>
    </source>
</reference>
<dbReference type="NCBIfam" id="TIGR01573">
    <property type="entry name" value="cas2"/>
    <property type="match status" value="1"/>
</dbReference>
<evidence type="ECO:0000256" key="5">
    <source>
        <dbReference type="ARBA" id="ARBA00022759"/>
    </source>
</evidence>
<comment type="function">
    <text evidence="9">CRISPR (clustered regularly interspaced short palindromic repeat), is an adaptive immune system that provides protection against mobile genetic elements (viruses, transposable elements and conjugative plasmids). CRISPR clusters contain sequences complementary to antecedent mobile elements and target invading nucleic acids. CRISPR clusters are transcribed and processed into CRISPR RNA (crRNA). Functions as a ssRNA-specific endoribonuclease. Involved in the integration of spacer DNA into the CRISPR cassette.</text>
</comment>
<keyword evidence="5 9" id="KW-0255">Endonuclease</keyword>
<accession>A0A0D0HS42</accession>
<name>A0A0D0HS42_9BACL</name>
<dbReference type="EC" id="3.1.-.-" evidence="9"/>
<feature type="binding site" evidence="9">
    <location>
        <position position="8"/>
    </location>
    <ligand>
        <name>Mg(2+)</name>
        <dbReference type="ChEBI" id="CHEBI:18420"/>
        <note>catalytic</note>
    </ligand>
</feature>
<comment type="similarity">
    <text evidence="2 9">Belongs to the CRISPR-associated endoribonuclease Cas2 protein family.</text>
</comment>
<evidence type="ECO:0000256" key="7">
    <source>
        <dbReference type="ARBA" id="ARBA00022842"/>
    </source>
</evidence>
<dbReference type="GO" id="GO:0046872">
    <property type="term" value="F:metal ion binding"/>
    <property type="evidence" value="ECO:0007669"/>
    <property type="project" value="UniProtKB-UniRule"/>
</dbReference>
<dbReference type="RefSeq" id="WP_012574449.1">
    <property type="nucleotide sequence ID" value="NZ_ANOC01000002.1"/>
</dbReference>
<dbReference type="Pfam" id="PF09827">
    <property type="entry name" value="CRISPR_Cas2"/>
    <property type="match status" value="1"/>
</dbReference>
<keyword evidence="6 9" id="KW-0378">Hydrolase</keyword>
<dbReference type="PATRIC" id="fig|265546.4.peg.663"/>
<dbReference type="GeneID" id="7037028"/>
<evidence type="ECO:0000313" key="10">
    <source>
        <dbReference type="EMBL" id="KIP22097.1"/>
    </source>
</evidence>
<dbReference type="PANTHER" id="PTHR34405:SF1">
    <property type="entry name" value="CRISPR-ASSOCIATED ENDORIBONUCLEASE CAS2"/>
    <property type="match status" value="1"/>
</dbReference>
<dbReference type="Gene3D" id="3.30.70.240">
    <property type="match status" value="1"/>
</dbReference>
<keyword evidence="11" id="KW-1185">Reference proteome</keyword>
<evidence type="ECO:0000256" key="3">
    <source>
        <dbReference type="ARBA" id="ARBA00022722"/>
    </source>
</evidence>
<keyword evidence="4 9" id="KW-0479">Metal-binding</keyword>
<evidence type="ECO:0000256" key="4">
    <source>
        <dbReference type="ARBA" id="ARBA00022723"/>
    </source>
</evidence>
<dbReference type="EMBL" id="JXTG01000002">
    <property type="protein sequence ID" value="KIP22097.1"/>
    <property type="molecule type" value="Genomic_DNA"/>
</dbReference>
<sequence length="87" mass="10344">MFVIITYDVGEKRVNKVCKKLREYLTWTQNSVFEGEITKSLLMKCLNEIDQIIDEDEDSIYIYEVANPKNIKKQVFGQEKNFDELFL</sequence>
<dbReference type="SUPFAM" id="SSF143430">
    <property type="entry name" value="TTP0101/SSO1404-like"/>
    <property type="match status" value="1"/>
</dbReference>
<protein>
    <recommendedName>
        <fullName evidence="9">CRISPR-associated endoribonuclease Cas2</fullName>
        <ecNumber evidence="9">3.1.-.-</ecNumber>
    </recommendedName>
</protein>